<dbReference type="GO" id="GO:0000294">
    <property type="term" value="P:nuclear-transcribed mRNA catabolic process, RNase MRP-dependent"/>
    <property type="evidence" value="ECO:0007669"/>
    <property type="project" value="TreeGrafter"/>
</dbReference>
<dbReference type="SUPFAM" id="SSF54928">
    <property type="entry name" value="RNA-binding domain, RBD"/>
    <property type="match status" value="1"/>
</dbReference>
<dbReference type="InterPro" id="IPR007201">
    <property type="entry name" value="Mei2-like_Rrm_C"/>
</dbReference>
<dbReference type="Proteomes" id="UP000288859">
    <property type="component" value="Unassembled WGS sequence"/>
</dbReference>
<dbReference type="InterPro" id="IPR047205">
    <property type="entry name" value="RMP1"/>
</dbReference>
<dbReference type="VEuPathDB" id="FungiDB:PV10_05521"/>
<feature type="region of interest" description="Disordered" evidence="1">
    <location>
        <begin position="1"/>
        <end position="41"/>
    </location>
</feature>
<accession>A0A438N1F6</accession>
<feature type="region of interest" description="Disordered" evidence="1">
    <location>
        <begin position="925"/>
        <end position="1138"/>
    </location>
</feature>
<feature type="compositionally biased region" description="Basic and acidic residues" evidence="1">
    <location>
        <begin position="1097"/>
        <end position="1119"/>
    </location>
</feature>
<dbReference type="PANTHER" id="PTHR37792:SF1">
    <property type="entry name" value="RIBONUCLEASE MRP PROTEIN SUBUNIT RMP1"/>
    <property type="match status" value="1"/>
</dbReference>
<feature type="compositionally biased region" description="Low complexity" evidence="1">
    <location>
        <begin position="787"/>
        <end position="799"/>
    </location>
</feature>
<evidence type="ECO:0000259" key="2">
    <source>
        <dbReference type="Pfam" id="PF04059"/>
    </source>
</evidence>
<feature type="domain" description="RNase MRP protein 1 RNA binding" evidence="3">
    <location>
        <begin position="712"/>
        <end position="752"/>
    </location>
</feature>
<evidence type="ECO:0000313" key="5">
    <source>
        <dbReference type="Proteomes" id="UP000288859"/>
    </source>
</evidence>
<dbReference type="Pfam" id="PF04059">
    <property type="entry name" value="RRM_2"/>
    <property type="match status" value="1"/>
</dbReference>
<dbReference type="AlphaFoldDB" id="A0A438N1F6"/>
<evidence type="ECO:0000256" key="1">
    <source>
        <dbReference type="SAM" id="MobiDB-lite"/>
    </source>
</evidence>
<feature type="compositionally biased region" description="Polar residues" evidence="1">
    <location>
        <begin position="1053"/>
        <end position="1071"/>
    </location>
</feature>
<dbReference type="InterPro" id="IPR012677">
    <property type="entry name" value="Nucleotide-bd_a/b_plait_sf"/>
</dbReference>
<dbReference type="Pfam" id="PF20945">
    <property type="entry name" value="RMP1"/>
    <property type="match status" value="2"/>
</dbReference>
<dbReference type="EMBL" id="NAJM01000029">
    <property type="protein sequence ID" value="RVX69522.1"/>
    <property type="molecule type" value="Genomic_DNA"/>
</dbReference>
<sequence>MAIVASKGRSAVTAPSPGDVLASSPHSSPSDSHGTPSTVLTTFTPKAAPGTVGRISTDIVKHRPSNILVGKLTSNDDVFLSAPTPTTVVRLSPTAKVFNPGQVSAFVAFPKSGPPMETSFVVPKDLGEEIIGTGVSKLLQGSTAEENSALTKTQLLLQGPVGTPTVGTGKVETEGPAAQAPASGPKVAHTLSPPGPYLHVVCINEGIFSTDEQLTRAFMVTNIPRDWPTSQIADAFNPANFPSLKAINASNIHIAGTLIISFSEIGEAQRAITLCRSIWMNCGILQIPPRQFAKEQGFRHFITDYEGQVLINVYYNGSKNAPPVSAYPVIDELKRLLGQCGKVKAFCSLDSAQTHVRQFRAEFSNADAANVAKDMLTSSIVKSTVLLVEEYAPDRPDGPFNAPIRDQVSITGRTVVPADAEYNRLAASIRRSVRQSRRMNRHGNHNAVDLERLLSGHDVRTTIMIRNIPNRVNVEMMKQLLDTVCHGCYDFLYLRIDFANNCNVGYAFVNFIDIQAILRLILAFDGKPWNLFNSTKIFESSYATIQGRDCLIQKFRNSSVMLEFPAFRPKLFHVWGHPAVGQEEPFPGPDNPSKMRRSVENAEHVGLYPVGSLKGIRDFKNSLDTAPRRGLRRTGNFIITRNGTRHTYDYYLPPARASLHCNVVPVEDDSQAEHTQSTVYVDTTSPYDPFYGNPHRLFAPRQGSDLTGPLQILQAVWVRHRNQHHTQPWWKTLGLLRKWVARIVELEERDRELTTAAHGAGTSSSTGPPTSHQGKKGAAMNAKEPKGSSGESAAVSEASTMSQRARRNFEEQATLRTQKEAVTAWLRDTICHRCYVGFSSVVVESQFANLGVVLMAVLADVVAVVGQAREVTAGKARGHDNDPVATSTSTSMTLTARSVRITGTAAGRVVDRVYDSDDVGEVIERRPDKKRKTSDVDDGDDEDEDEEYGNEAGAGHSSSKQVSSSRVDDGQRRDLSSEASHAPPPSTRTPGPRELPSKTTAAQDTRKPPPPPPPGRRLLGLATTSSTASVSPTRGPMLPEHQDSQESLDLDQETNPAETVPQSESPSTTPSMVPGQANPVPLGKSKTQRPKSTKIAETSERDKREEGEEKATKGKEKTKTKTKKKKKNVIDDLFAGFE</sequence>
<feature type="domain" description="RNase MRP protein 1 RNA binding" evidence="3">
    <location>
        <begin position="808"/>
        <end position="859"/>
    </location>
</feature>
<dbReference type="InterPro" id="IPR047204">
    <property type="entry name" value="RMP1_RBD"/>
</dbReference>
<dbReference type="GO" id="GO:0000466">
    <property type="term" value="P:maturation of 5.8S rRNA from tricistronic rRNA transcript (SSU-rRNA, 5.8S rRNA, LSU-rRNA)"/>
    <property type="evidence" value="ECO:0007669"/>
    <property type="project" value="TreeGrafter"/>
</dbReference>
<feature type="region of interest" description="Disordered" evidence="1">
    <location>
        <begin position="161"/>
        <end position="186"/>
    </location>
</feature>
<dbReference type="InterPro" id="IPR035979">
    <property type="entry name" value="RBD_domain_sf"/>
</dbReference>
<protein>
    <submittedName>
        <fullName evidence="4">Uncharacterized protein</fullName>
    </submittedName>
</protein>
<evidence type="ECO:0000313" key="4">
    <source>
        <dbReference type="EMBL" id="RVX69522.1"/>
    </source>
</evidence>
<feature type="compositionally biased region" description="Low complexity" evidence="1">
    <location>
        <begin position="754"/>
        <end position="772"/>
    </location>
</feature>
<proteinExistence type="predicted"/>
<comment type="caution">
    <text evidence="4">The sequence shown here is derived from an EMBL/GenBank/DDBJ whole genome shotgun (WGS) entry which is preliminary data.</text>
</comment>
<feature type="compositionally biased region" description="Low complexity" evidence="1">
    <location>
        <begin position="1022"/>
        <end position="1033"/>
    </location>
</feature>
<feature type="compositionally biased region" description="Acidic residues" evidence="1">
    <location>
        <begin position="936"/>
        <end position="949"/>
    </location>
</feature>
<name>A0A438N1F6_EXOME</name>
<organism evidence="4 5">
    <name type="scientific">Exophiala mesophila</name>
    <name type="common">Black yeast-like fungus</name>
    <dbReference type="NCBI Taxonomy" id="212818"/>
    <lineage>
        <taxon>Eukaryota</taxon>
        <taxon>Fungi</taxon>
        <taxon>Dikarya</taxon>
        <taxon>Ascomycota</taxon>
        <taxon>Pezizomycotina</taxon>
        <taxon>Eurotiomycetes</taxon>
        <taxon>Chaetothyriomycetidae</taxon>
        <taxon>Chaetothyriales</taxon>
        <taxon>Herpotrichiellaceae</taxon>
        <taxon>Exophiala</taxon>
    </lineage>
</organism>
<dbReference type="GO" id="GO:0042134">
    <property type="term" value="F:rRNA primary transcript binding"/>
    <property type="evidence" value="ECO:0007669"/>
    <property type="project" value="InterPro"/>
</dbReference>
<dbReference type="Gene3D" id="3.30.70.330">
    <property type="match status" value="1"/>
</dbReference>
<feature type="compositionally biased region" description="Low complexity" evidence="1">
    <location>
        <begin position="161"/>
        <end position="176"/>
    </location>
</feature>
<feature type="compositionally biased region" description="Low complexity" evidence="1">
    <location>
        <begin position="23"/>
        <end position="38"/>
    </location>
</feature>
<feature type="region of interest" description="Disordered" evidence="1">
    <location>
        <begin position="754"/>
        <end position="813"/>
    </location>
</feature>
<dbReference type="GO" id="GO:0000172">
    <property type="term" value="C:ribonuclease MRP complex"/>
    <property type="evidence" value="ECO:0007669"/>
    <property type="project" value="InterPro"/>
</dbReference>
<dbReference type="CDD" id="cd22573">
    <property type="entry name" value="RMP1_RBD"/>
    <property type="match status" value="1"/>
</dbReference>
<feature type="domain" description="Mei2-like C-terminal RNA recognition motif" evidence="2">
    <location>
        <begin position="460"/>
        <end position="556"/>
    </location>
</feature>
<dbReference type="PANTHER" id="PTHR37792">
    <property type="entry name" value="RIBONUCLEASE MRP PROTEIN SUBUNIT RMP1"/>
    <property type="match status" value="1"/>
</dbReference>
<reference evidence="4 5" key="1">
    <citation type="submission" date="2017-03" db="EMBL/GenBank/DDBJ databases">
        <title>Genomes of endolithic fungi from Antarctica.</title>
        <authorList>
            <person name="Coleine C."/>
            <person name="Masonjones S."/>
            <person name="Stajich J.E."/>
        </authorList>
    </citation>
    <scope>NUCLEOTIDE SEQUENCE [LARGE SCALE GENOMIC DNA]</scope>
    <source>
        <strain evidence="4 5">CCFEE 6314</strain>
    </source>
</reference>
<evidence type="ECO:0000259" key="3">
    <source>
        <dbReference type="Pfam" id="PF20945"/>
    </source>
</evidence>
<feature type="compositionally biased region" description="Basic and acidic residues" evidence="1">
    <location>
        <begin position="966"/>
        <end position="976"/>
    </location>
</feature>
<dbReference type="OrthoDB" id="417481at2759"/>
<gene>
    <name evidence="4" type="ORF">B0A52_06586</name>
</gene>